<keyword evidence="3" id="KW-1185">Reference proteome</keyword>
<dbReference type="EMBL" id="JBAHYK010000295">
    <property type="protein sequence ID" value="KAL0575534.1"/>
    <property type="molecule type" value="Genomic_DNA"/>
</dbReference>
<comment type="caution">
    <text evidence="2">The sequence shown here is derived from an EMBL/GenBank/DDBJ whole genome shotgun (WGS) entry which is preliminary data.</text>
</comment>
<feature type="region of interest" description="Disordered" evidence="1">
    <location>
        <begin position="258"/>
        <end position="321"/>
    </location>
</feature>
<accession>A0ABR3FJH4</accession>
<feature type="region of interest" description="Disordered" evidence="1">
    <location>
        <begin position="337"/>
        <end position="364"/>
    </location>
</feature>
<evidence type="ECO:0000313" key="3">
    <source>
        <dbReference type="Proteomes" id="UP001465976"/>
    </source>
</evidence>
<dbReference type="Proteomes" id="UP001465976">
    <property type="component" value="Unassembled WGS sequence"/>
</dbReference>
<reference evidence="2 3" key="1">
    <citation type="submission" date="2024-02" db="EMBL/GenBank/DDBJ databases">
        <title>A draft genome for the cacao thread blight pathogen Marasmius crinis-equi.</title>
        <authorList>
            <person name="Cohen S.P."/>
            <person name="Baruah I.K."/>
            <person name="Amoako-Attah I."/>
            <person name="Bukari Y."/>
            <person name="Meinhardt L.W."/>
            <person name="Bailey B.A."/>
        </authorList>
    </citation>
    <scope>NUCLEOTIDE SEQUENCE [LARGE SCALE GENOMIC DNA]</scope>
    <source>
        <strain evidence="2 3">GH-76</strain>
    </source>
</reference>
<feature type="region of interest" description="Disordered" evidence="1">
    <location>
        <begin position="145"/>
        <end position="177"/>
    </location>
</feature>
<organism evidence="2 3">
    <name type="scientific">Marasmius crinis-equi</name>
    <dbReference type="NCBI Taxonomy" id="585013"/>
    <lineage>
        <taxon>Eukaryota</taxon>
        <taxon>Fungi</taxon>
        <taxon>Dikarya</taxon>
        <taxon>Basidiomycota</taxon>
        <taxon>Agaricomycotina</taxon>
        <taxon>Agaricomycetes</taxon>
        <taxon>Agaricomycetidae</taxon>
        <taxon>Agaricales</taxon>
        <taxon>Marasmiineae</taxon>
        <taxon>Marasmiaceae</taxon>
        <taxon>Marasmius</taxon>
    </lineage>
</organism>
<name>A0ABR3FJH4_9AGAR</name>
<feature type="compositionally biased region" description="Polar residues" evidence="1">
    <location>
        <begin position="354"/>
        <end position="364"/>
    </location>
</feature>
<proteinExistence type="predicted"/>
<feature type="compositionally biased region" description="Polar residues" evidence="1">
    <location>
        <begin position="266"/>
        <end position="288"/>
    </location>
</feature>
<evidence type="ECO:0000256" key="1">
    <source>
        <dbReference type="SAM" id="MobiDB-lite"/>
    </source>
</evidence>
<sequence length="389" mass="43601">MSLKREFSDMFYGYCNSFSDSDDFTKRTTHIPVGWRISAREESLISRFAALMTAGTYWVARLNTGQDRNIEKSTQETHVSRLRYVPTGETQACHMQTVQVRTTSFTHLPREPEPLVVKHRHYEDSTHPWIRLRLPKIAKNLPTKIRTSSSSPINPTPLVELGSLNGIGRDQDRDGNREREGCLALISSAEGATKKTTPKSNYRNPYHAMHQHQASATNVNIMNPGTLEIAIGRQRTTFVILIRLIQAHILPTPTMHRASPILVPSHPSSRASSPKPTYNYSAPSTAATGSVPYHHEQRRHAAPVPLAAPSNSPSTPNPASLLHPQQRLLLQHRRYDHDYQQPPPSSRSHQPQHYNTPNHQRSVSQDNDIVFLSPISTAASPVVSTASIR</sequence>
<evidence type="ECO:0000313" key="2">
    <source>
        <dbReference type="EMBL" id="KAL0575534.1"/>
    </source>
</evidence>
<feature type="compositionally biased region" description="Low complexity" evidence="1">
    <location>
        <begin position="305"/>
        <end position="321"/>
    </location>
</feature>
<gene>
    <name evidence="2" type="ORF">V5O48_006434</name>
</gene>
<protein>
    <submittedName>
        <fullName evidence="2">Uncharacterized protein</fullName>
    </submittedName>
</protein>